<protein>
    <submittedName>
        <fullName evidence="1">Uncharacterized protein</fullName>
    </submittedName>
</protein>
<evidence type="ECO:0000313" key="1">
    <source>
        <dbReference type="EMBL" id="KAJ0180058.1"/>
    </source>
</evidence>
<accession>A0ACC1D8Z2</accession>
<evidence type="ECO:0000313" key="2">
    <source>
        <dbReference type="Proteomes" id="UP000824533"/>
    </source>
</evidence>
<dbReference type="Proteomes" id="UP000824533">
    <property type="component" value="Linkage Group LG07"/>
</dbReference>
<name>A0ACC1D8Z2_9NEOP</name>
<organism evidence="1 2">
    <name type="scientific">Dendrolimus kikuchii</name>
    <dbReference type="NCBI Taxonomy" id="765133"/>
    <lineage>
        <taxon>Eukaryota</taxon>
        <taxon>Metazoa</taxon>
        <taxon>Ecdysozoa</taxon>
        <taxon>Arthropoda</taxon>
        <taxon>Hexapoda</taxon>
        <taxon>Insecta</taxon>
        <taxon>Pterygota</taxon>
        <taxon>Neoptera</taxon>
        <taxon>Endopterygota</taxon>
        <taxon>Lepidoptera</taxon>
        <taxon>Glossata</taxon>
        <taxon>Ditrysia</taxon>
        <taxon>Bombycoidea</taxon>
        <taxon>Lasiocampidae</taxon>
        <taxon>Dendrolimus</taxon>
    </lineage>
</organism>
<gene>
    <name evidence="1" type="ORF">K1T71_004649</name>
</gene>
<comment type="caution">
    <text evidence="1">The sequence shown here is derived from an EMBL/GenBank/DDBJ whole genome shotgun (WGS) entry which is preliminary data.</text>
</comment>
<proteinExistence type="predicted"/>
<dbReference type="EMBL" id="CM034393">
    <property type="protein sequence ID" value="KAJ0180058.1"/>
    <property type="molecule type" value="Genomic_DNA"/>
</dbReference>
<keyword evidence="2" id="KW-1185">Reference proteome</keyword>
<reference evidence="1 2" key="1">
    <citation type="journal article" date="2021" name="Front. Genet.">
        <title>Chromosome-Level Genome Assembly Reveals Significant Gene Expansion in the Toll and IMD Signaling Pathways of Dendrolimus kikuchii.</title>
        <authorList>
            <person name="Zhou J."/>
            <person name="Wu P."/>
            <person name="Xiong Z."/>
            <person name="Liu N."/>
            <person name="Zhao N."/>
            <person name="Ji M."/>
            <person name="Qiu Y."/>
            <person name="Yang B."/>
        </authorList>
    </citation>
    <scope>NUCLEOTIDE SEQUENCE [LARGE SCALE GENOMIC DNA]</scope>
    <source>
        <strain evidence="1">Ann1</strain>
    </source>
</reference>
<sequence>MSSFVKLIFILVFCFKFVVSEPYAPVGQRQRANNTHDWPAGENLGGTSDRHYQNLNMQPRENSLRDYGSHQETTNLLHQQRNNRNIEKNDNQELRHQQPLTSRNEGFRNDRNRKNPSWQRNDFDMLTSRPGRNLETPSDQMSSELINRNSGNNNNNKPSNSDRRQLRFDRNFETLNYENDTPVNIMDIGKTLNKYKRANEREENSARILQANPSRIRDETYNLPSALSSRGNYKTQHNTPLGKDDEIFDSENEKQYKSRRKVQQSFSRLSHKIEPDTTNTRNYNIEEERLFGVSNRPLLNDEELIQRNQAKRQLDSLNKGNRASQSDQDFNNEYRTPVRTATPISYDGDNTKSDYTIPRNKQERRLETSNTPKVQVQEVRRPLEISEYDNSDYGPPIQQKHHTKSILYNDENSDGTNLNSGYTAHKMSPTQSYVTSDLSRVNENNGHRFLQKEQKIQNNPSKPADRITILNEPSNLSEENLSDKYYSDISSSYDIGSSNSGTLSLISERSENRNIETSSVERLNDNSRNIKRITTAHPVISESDDRGSSDVEEETLNQSYNRRQDIRPKINKMSTTVKDSNSESPVYLDYSNEYSRNSQNGHFSSKLSNNKVLNNGSGRKIEIDINYLQSPKYDSSEKDHILDSVESKLIIDEKPTKLLTTFTQGEDGIDLKIENDNFEVPAAVPPLIKLINRKVGQRNFDDKTIDTNQEGRSSNFKKKEKSQNHVIPIILNNDNEKRTFNLNENVPLTVDFSGPIEEIDINYHIGEEVPIIKSPREHTEKSKKMTVTRRDFLSGDASNGEQETDKNDAKELIKSTKNSQSKTEIGQKSSGHKKNVKRDSVSDHPVVKNTSNRDTKPKTLVQDTKIDSQKFKENVKGVTTSKIYDGPVSETSSSASTNTNSGKGITSLFSDFLNLFSNLGSSEDTVAKSDQAASNERKIHKKRGHLHRPGSHKHRVRSDLGDDEIITLSPIEVPQQPTYNDSLINENDSTSKVGSISKRGHSHGKKKTHRRSGSDSNINQENLPVPDQNTARASDARDNQEIRHIRKGSLQKQPSGSNSDNDEIVTLSPIEVPQEPTKDMPMQTGGPINKRGPRRIKKTKRRRSDGGDTHDQENLQRNDQYDARDNRDFDFSRIVAKSKPVVWYPGNGDEFANVKDERNVPNVMYMFQIENRPIVERDTKTTILSNGTMIKEYTEITYKDKEDKEPTIFRTTKVIHPDEPIDEYPF</sequence>